<dbReference type="CDD" id="cd04301">
    <property type="entry name" value="NAT_SF"/>
    <property type="match status" value="1"/>
</dbReference>
<reference evidence="2 3" key="1">
    <citation type="journal article" date="2016" name="Genome Announc.">
        <title>Whole-Genome Sequence of Rummeliibacillus stabekisii Strain PP9 Isolated from Antarctic Soil.</title>
        <authorList>
            <person name="da Mota F.F."/>
            <person name="Vollu R.E."/>
            <person name="Jurelevicius D."/>
            <person name="Seldin L."/>
        </authorList>
    </citation>
    <scope>NUCLEOTIDE SEQUENCE [LARGE SCALE GENOMIC DNA]</scope>
    <source>
        <strain evidence="2 3">PP9</strain>
    </source>
</reference>
<evidence type="ECO:0000259" key="1">
    <source>
        <dbReference type="PROSITE" id="PS51186"/>
    </source>
</evidence>
<sequence length="130" mass="15244">MKSLYSAIFKSNIEDFNNKIKDKPKILFNIALDGNKVIGFKSGYELNGDKFYSWLGGVDPSYRKQGIASKLMEQQHQYLREYGYKVIQTKTMNKWRCMLLLNIKYGFDVTETYTDEKGLHKIILEKKLLN</sequence>
<name>A0A143HI20_9BACL</name>
<dbReference type="InterPro" id="IPR016181">
    <property type="entry name" value="Acyl_CoA_acyltransferase"/>
</dbReference>
<dbReference type="InterPro" id="IPR000182">
    <property type="entry name" value="GNAT_dom"/>
</dbReference>
<dbReference type="STRING" id="241244.ATY39_13435"/>
<dbReference type="AlphaFoldDB" id="A0A143HI20"/>
<keyword evidence="3" id="KW-1185">Reference proteome</keyword>
<protein>
    <recommendedName>
        <fullName evidence="1">N-acetyltransferase domain-containing protein</fullName>
    </recommendedName>
</protein>
<accession>A0A143HI20</accession>
<dbReference type="SUPFAM" id="SSF55729">
    <property type="entry name" value="Acyl-CoA N-acyltransferases (Nat)"/>
    <property type="match status" value="1"/>
</dbReference>
<gene>
    <name evidence="2" type="ORF">ATY39_13435</name>
</gene>
<evidence type="ECO:0000313" key="2">
    <source>
        <dbReference type="EMBL" id="AMX01120.1"/>
    </source>
</evidence>
<dbReference type="Pfam" id="PF00583">
    <property type="entry name" value="Acetyltransf_1"/>
    <property type="match status" value="1"/>
</dbReference>
<dbReference type="Gene3D" id="3.40.630.30">
    <property type="match status" value="1"/>
</dbReference>
<dbReference type="GO" id="GO:0016747">
    <property type="term" value="F:acyltransferase activity, transferring groups other than amino-acyl groups"/>
    <property type="evidence" value="ECO:0007669"/>
    <property type="project" value="InterPro"/>
</dbReference>
<dbReference type="EMBL" id="CP014806">
    <property type="protein sequence ID" value="AMX01120.1"/>
    <property type="molecule type" value="Genomic_DNA"/>
</dbReference>
<proteinExistence type="predicted"/>
<dbReference type="PROSITE" id="PS51186">
    <property type="entry name" value="GNAT"/>
    <property type="match status" value="1"/>
</dbReference>
<dbReference type="Proteomes" id="UP000076021">
    <property type="component" value="Chromosome"/>
</dbReference>
<dbReference type="KEGG" id="rst:ATY39_13435"/>
<evidence type="ECO:0000313" key="3">
    <source>
        <dbReference type="Proteomes" id="UP000076021"/>
    </source>
</evidence>
<organism evidence="2 3">
    <name type="scientific">Rummeliibacillus stabekisii</name>
    <dbReference type="NCBI Taxonomy" id="241244"/>
    <lineage>
        <taxon>Bacteria</taxon>
        <taxon>Bacillati</taxon>
        <taxon>Bacillota</taxon>
        <taxon>Bacilli</taxon>
        <taxon>Bacillales</taxon>
        <taxon>Caryophanaceae</taxon>
        <taxon>Rummeliibacillus</taxon>
    </lineage>
</organism>
<reference evidence="3" key="2">
    <citation type="submission" date="2016-03" db="EMBL/GenBank/DDBJ databases">
        <authorList>
            <person name="Ploux O."/>
        </authorList>
    </citation>
    <scope>NUCLEOTIDE SEQUENCE [LARGE SCALE GENOMIC DNA]</scope>
    <source>
        <strain evidence="3">PP9</strain>
    </source>
</reference>
<feature type="domain" description="N-acetyltransferase" evidence="1">
    <location>
        <begin position="1"/>
        <end position="129"/>
    </location>
</feature>